<feature type="region of interest" description="Disordered" evidence="13">
    <location>
        <begin position="270"/>
        <end position="448"/>
    </location>
</feature>
<evidence type="ECO:0000313" key="16">
    <source>
        <dbReference type="Proteomes" id="UP001177744"/>
    </source>
</evidence>
<evidence type="ECO:0000256" key="1">
    <source>
        <dbReference type="ARBA" id="ARBA00000900"/>
    </source>
</evidence>
<name>A0AA40IC16_CNENI</name>
<comment type="catalytic activity">
    <reaction evidence="1">
        <text>S-ubiquitinyl-[E2 ubiquitin-conjugating enzyme]-L-cysteine + [acceptor protein]-L-lysine = [E2 ubiquitin-conjugating enzyme]-L-cysteine + N(6)-ubiquitinyl-[acceptor protein]-L-lysine.</text>
        <dbReference type="EC" id="2.3.2.27"/>
    </reaction>
</comment>
<dbReference type="SMART" id="SM00184">
    <property type="entry name" value="RING"/>
    <property type="match status" value="1"/>
</dbReference>
<dbReference type="PROSITE" id="PS50089">
    <property type="entry name" value="ZF_RING_2"/>
    <property type="match status" value="1"/>
</dbReference>
<keyword evidence="10" id="KW-0539">Nucleus</keyword>
<protein>
    <recommendedName>
        <fullName evidence="4">RING-type E3 ubiquitin transferase</fullName>
        <ecNumber evidence="4">2.3.2.27</ecNumber>
    </recommendedName>
</protein>
<evidence type="ECO:0000256" key="11">
    <source>
        <dbReference type="ARBA" id="ARBA00038418"/>
    </source>
</evidence>
<feature type="region of interest" description="Disordered" evidence="13">
    <location>
        <begin position="55"/>
        <end position="189"/>
    </location>
</feature>
<dbReference type="Proteomes" id="UP001177744">
    <property type="component" value="Unassembled WGS sequence"/>
</dbReference>
<dbReference type="InterPro" id="IPR051834">
    <property type="entry name" value="RING_finger_E3_ligase"/>
</dbReference>
<evidence type="ECO:0000256" key="4">
    <source>
        <dbReference type="ARBA" id="ARBA00012483"/>
    </source>
</evidence>
<organism evidence="15 16">
    <name type="scientific">Cnephaeus nilssonii</name>
    <name type="common">Northern bat</name>
    <name type="synonym">Eptesicus nilssonii</name>
    <dbReference type="NCBI Taxonomy" id="3371016"/>
    <lineage>
        <taxon>Eukaryota</taxon>
        <taxon>Metazoa</taxon>
        <taxon>Chordata</taxon>
        <taxon>Craniata</taxon>
        <taxon>Vertebrata</taxon>
        <taxon>Euteleostomi</taxon>
        <taxon>Mammalia</taxon>
        <taxon>Eutheria</taxon>
        <taxon>Laurasiatheria</taxon>
        <taxon>Chiroptera</taxon>
        <taxon>Yangochiroptera</taxon>
        <taxon>Vespertilionidae</taxon>
        <taxon>Cnephaeus</taxon>
    </lineage>
</organism>
<dbReference type="EC" id="2.3.2.27" evidence="4"/>
<feature type="compositionally biased region" description="Polar residues" evidence="13">
    <location>
        <begin position="363"/>
        <end position="385"/>
    </location>
</feature>
<comment type="pathway">
    <text evidence="3">Protein modification; protein ubiquitination.</text>
</comment>
<feature type="compositionally biased region" description="Basic and acidic residues" evidence="13">
    <location>
        <begin position="526"/>
        <end position="536"/>
    </location>
</feature>
<feature type="compositionally biased region" description="Polar residues" evidence="13">
    <location>
        <begin position="537"/>
        <end position="553"/>
    </location>
</feature>
<feature type="region of interest" description="Disordered" evidence="13">
    <location>
        <begin position="454"/>
        <end position="473"/>
    </location>
</feature>
<dbReference type="GO" id="GO:0008270">
    <property type="term" value="F:zinc ion binding"/>
    <property type="evidence" value="ECO:0007669"/>
    <property type="project" value="UniProtKB-KW"/>
</dbReference>
<dbReference type="GO" id="GO:0061630">
    <property type="term" value="F:ubiquitin protein ligase activity"/>
    <property type="evidence" value="ECO:0007669"/>
    <property type="project" value="UniProtKB-EC"/>
</dbReference>
<feature type="region of interest" description="Disordered" evidence="13">
    <location>
        <begin position="488"/>
        <end position="559"/>
    </location>
</feature>
<dbReference type="FunFam" id="3.30.40.10:FF:000054">
    <property type="entry name" value="E3 ubiquitin-protein ligase RLIM isoform X1"/>
    <property type="match status" value="1"/>
</dbReference>
<dbReference type="GO" id="GO:0006511">
    <property type="term" value="P:ubiquitin-dependent protein catabolic process"/>
    <property type="evidence" value="ECO:0007669"/>
    <property type="project" value="TreeGrafter"/>
</dbReference>
<accession>A0AA40IC16</accession>
<feature type="region of interest" description="Disordered" evidence="13">
    <location>
        <begin position="201"/>
        <end position="222"/>
    </location>
</feature>
<evidence type="ECO:0000256" key="6">
    <source>
        <dbReference type="ARBA" id="ARBA00022723"/>
    </source>
</evidence>
<feature type="compositionally biased region" description="Basic and acidic residues" evidence="13">
    <location>
        <begin position="411"/>
        <end position="426"/>
    </location>
</feature>
<dbReference type="InterPro" id="IPR001841">
    <property type="entry name" value="Znf_RING"/>
</dbReference>
<evidence type="ECO:0000256" key="12">
    <source>
        <dbReference type="PROSITE-ProRule" id="PRU00175"/>
    </source>
</evidence>
<evidence type="ECO:0000256" key="13">
    <source>
        <dbReference type="SAM" id="MobiDB-lite"/>
    </source>
</evidence>
<feature type="compositionally biased region" description="Polar residues" evidence="13">
    <location>
        <begin position="393"/>
        <end position="403"/>
    </location>
</feature>
<dbReference type="PANTHER" id="PTHR45931:SF4">
    <property type="entry name" value="E3 UBIQUITIN-PROTEIN LIGASE RLIM"/>
    <property type="match status" value="1"/>
</dbReference>
<dbReference type="PANTHER" id="PTHR45931">
    <property type="entry name" value="SI:CH211-59O9.10"/>
    <property type="match status" value="1"/>
</dbReference>
<dbReference type="GO" id="GO:0060816">
    <property type="term" value="P:random inactivation of X chromosome"/>
    <property type="evidence" value="ECO:0007669"/>
    <property type="project" value="TreeGrafter"/>
</dbReference>
<dbReference type="InterPro" id="IPR058896">
    <property type="entry name" value="RNF6/12_N"/>
</dbReference>
<dbReference type="SUPFAM" id="SSF57850">
    <property type="entry name" value="RING/U-box"/>
    <property type="match status" value="1"/>
</dbReference>
<comment type="similarity">
    <text evidence="11">Belongs to the RNF12 family.</text>
</comment>
<dbReference type="InterPro" id="IPR013083">
    <property type="entry name" value="Znf_RING/FYVE/PHD"/>
</dbReference>
<comment type="caution">
    <text evidence="15">The sequence shown here is derived from an EMBL/GenBank/DDBJ whole genome shotgun (WGS) entry which is preliminary data.</text>
</comment>
<feature type="domain" description="RING-type" evidence="14">
    <location>
        <begin position="755"/>
        <end position="796"/>
    </location>
</feature>
<feature type="compositionally biased region" description="Low complexity" evidence="13">
    <location>
        <begin position="651"/>
        <end position="689"/>
    </location>
</feature>
<evidence type="ECO:0000256" key="10">
    <source>
        <dbReference type="ARBA" id="ARBA00023242"/>
    </source>
</evidence>
<dbReference type="GO" id="GO:0005634">
    <property type="term" value="C:nucleus"/>
    <property type="evidence" value="ECO:0007669"/>
    <property type="project" value="UniProtKB-SubCell"/>
</dbReference>
<keyword evidence="8" id="KW-0833">Ubl conjugation pathway</keyword>
<reference evidence="15" key="1">
    <citation type="submission" date="2023-06" db="EMBL/GenBank/DDBJ databases">
        <title>Reference genome for the Northern bat (Eptesicus nilssonii), a most northern bat species.</title>
        <authorList>
            <person name="Laine V.N."/>
            <person name="Pulliainen A.T."/>
            <person name="Lilley T.M."/>
        </authorList>
    </citation>
    <scope>NUCLEOTIDE SEQUENCE</scope>
    <source>
        <strain evidence="15">BLF_Eptnil</strain>
        <tissue evidence="15">Kidney</tissue>
    </source>
</reference>
<dbReference type="Pfam" id="PF25914">
    <property type="entry name" value="RNF6_N"/>
    <property type="match status" value="1"/>
</dbReference>
<feature type="compositionally biased region" description="Polar residues" evidence="13">
    <location>
        <begin position="488"/>
        <end position="512"/>
    </location>
</feature>
<evidence type="ECO:0000313" key="15">
    <source>
        <dbReference type="EMBL" id="KAK1346823.1"/>
    </source>
</evidence>
<evidence type="ECO:0000259" key="14">
    <source>
        <dbReference type="PROSITE" id="PS50089"/>
    </source>
</evidence>
<comment type="subcellular location">
    <subcellularLocation>
        <location evidence="2">Nucleus</location>
    </subcellularLocation>
</comment>
<keyword evidence="9" id="KW-0862">Zinc</keyword>
<evidence type="ECO:0000256" key="8">
    <source>
        <dbReference type="ARBA" id="ARBA00022786"/>
    </source>
</evidence>
<evidence type="ECO:0000256" key="9">
    <source>
        <dbReference type="ARBA" id="ARBA00022833"/>
    </source>
</evidence>
<dbReference type="EMBL" id="JAULJE010000001">
    <property type="protein sequence ID" value="KAK1346823.1"/>
    <property type="molecule type" value="Genomic_DNA"/>
</dbReference>
<evidence type="ECO:0000256" key="7">
    <source>
        <dbReference type="ARBA" id="ARBA00022771"/>
    </source>
</evidence>
<dbReference type="AlphaFoldDB" id="A0AA40IC16"/>
<dbReference type="Pfam" id="PF13639">
    <property type="entry name" value="zf-RING_2"/>
    <property type="match status" value="1"/>
</dbReference>
<gene>
    <name evidence="15" type="ORF">QTO34_000683</name>
</gene>
<evidence type="ECO:0000256" key="3">
    <source>
        <dbReference type="ARBA" id="ARBA00004906"/>
    </source>
</evidence>
<feature type="compositionally biased region" description="Basic and acidic residues" evidence="13">
    <location>
        <begin position="908"/>
        <end position="918"/>
    </location>
</feature>
<dbReference type="GO" id="GO:0016567">
    <property type="term" value="P:protein ubiquitination"/>
    <property type="evidence" value="ECO:0007669"/>
    <property type="project" value="TreeGrafter"/>
</dbReference>
<feature type="compositionally biased region" description="Polar residues" evidence="13">
    <location>
        <begin position="302"/>
        <end position="330"/>
    </location>
</feature>
<keyword evidence="16" id="KW-1185">Reference proteome</keyword>
<feature type="region of interest" description="Disordered" evidence="13">
    <location>
        <begin position="621"/>
        <end position="697"/>
    </location>
</feature>
<evidence type="ECO:0000256" key="2">
    <source>
        <dbReference type="ARBA" id="ARBA00004123"/>
    </source>
</evidence>
<evidence type="ECO:0000256" key="5">
    <source>
        <dbReference type="ARBA" id="ARBA00022679"/>
    </source>
</evidence>
<keyword evidence="6" id="KW-0479">Metal-binding</keyword>
<proteinExistence type="inferred from homology"/>
<keyword evidence="5" id="KW-0808">Transferase</keyword>
<dbReference type="Gene3D" id="3.30.40.10">
    <property type="entry name" value="Zinc/RING finger domain, C3HC4 (zinc finger)"/>
    <property type="match status" value="1"/>
</dbReference>
<feature type="region of interest" description="Disordered" evidence="13">
    <location>
        <begin position="874"/>
        <end position="927"/>
    </location>
</feature>
<sequence length="991" mass="108353">MIFKLISVQSANPRPLKKKKPKGLGFCGRYLPPLDGGQMVVMQVRLPLVWSRPDPGARLHPDPGAHGLTRTRDPASPGSRGTWPRPDPGFSFTRTQGRVASPGPGIQPYPDPGAHGLARTRDLASPGPRGTWPHPDPGSRGLPDQGRVASPDRAQAHPDPGAHGLTRTRDPGSPRSRGPRPHPDPGPVHQINFHLFIKMESSDSNDKGSGDQSAAQRRSQMDRLDREEAFYQFVNNLSEEDYRLMRDNNLLGTPGESTEEELLRRLQQIKEGPPPQNSDENRGGESSDDVSNGDSIIDWLNSVRQTGNTTRSGQRGNQSWRAVSRTNPNSGDFRFSLEINVNRNNGSQNPENENEPSARRSNGENMDNSQRQVGNPRSEATSAGPSRSERNSTEALTEVLSTRGQRRARSRSPDHRRTRARAERSRSPLHPMSEIPRRSHHSISSQTFEHPLVNETEGSSRTRHHVTLRQQISGPDLLSRGLFATSGIRNASQGAGSSDTTGNGESTGSGQRPPTIVLDLQVRRVRPGEYRQRDSIASRTRSRSQTPNNTVTYESERGGFRRTFSRSERAGVRTYVSTIRIPIRRILNTGLSETTSVAIQTMLRQIMTGFGELSYFMYSDSDSESSGPISSQNMERAESRNGRGGSGGSSSSGSSLSSSSSPSSSSNGESSEISSEVFEGSNEGSSSSGSSGGRREVRHRAPVTFDESGSLPFLSLAQFFLLNEDDDDQPRGLTKEQIDNLAMRSFGENDALKTCSVCITEYTEGNKLRKLPCSHEYHVHCIDRWLSENSTCPICRRAVLASVLESSGAGGDTPITPLLLLLPAVLTCNGGPSNHWQGHHAQEVANGLRGLHWAHQFKCNGGHDGDEEAIAKAQEEADNDEASEAPAQGNHHGHQAQEQEGDDLEEQGPEHFDEKGEGYGEDATPSRHYTIGQTQATLEVVAQDDERWLKGEGTATTKENPIGVRVTFTTSEIPFCPKMQGTLRKTSSFIP</sequence>
<dbReference type="CDD" id="cd16674">
    <property type="entry name" value="RING-H2_RNF12"/>
    <property type="match status" value="1"/>
</dbReference>
<feature type="compositionally biased region" description="Low complexity" evidence="13">
    <location>
        <begin position="621"/>
        <end position="631"/>
    </location>
</feature>
<keyword evidence="7 12" id="KW-0863">Zinc-finger</keyword>
<feature type="compositionally biased region" description="Polar residues" evidence="13">
    <location>
        <begin position="339"/>
        <end position="351"/>
    </location>
</feature>